<evidence type="ECO:0000313" key="5">
    <source>
        <dbReference type="Proteomes" id="UP000429607"/>
    </source>
</evidence>
<name>A0A6A3MTV1_9STRA</name>
<keyword evidence="6" id="KW-1185">Reference proteome</keyword>
<feature type="compositionally biased region" description="Pro residues" evidence="1">
    <location>
        <begin position="47"/>
        <end position="68"/>
    </location>
</feature>
<accession>A0A6A3MTV1</accession>
<dbReference type="Proteomes" id="UP000435112">
    <property type="component" value="Unassembled WGS sequence"/>
</dbReference>
<dbReference type="EMBL" id="QXFU01000379">
    <property type="protein sequence ID" value="KAE9035090.1"/>
    <property type="molecule type" value="Genomic_DNA"/>
</dbReference>
<feature type="region of interest" description="Disordered" evidence="1">
    <location>
        <begin position="243"/>
        <end position="263"/>
    </location>
</feature>
<protein>
    <submittedName>
        <fullName evidence="2">Uncharacterized protein</fullName>
    </submittedName>
</protein>
<dbReference type="OrthoDB" id="116851at2759"/>
<dbReference type="EMBL" id="QXFV01000391">
    <property type="protein sequence ID" value="KAE9038993.1"/>
    <property type="molecule type" value="Genomic_DNA"/>
</dbReference>
<dbReference type="Proteomes" id="UP000434957">
    <property type="component" value="Unassembled WGS sequence"/>
</dbReference>
<evidence type="ECO:0000256" key="1">
    <source>
        <dbReference type="SAM" id="MobiDB-lite"/>
    </source>
</evidence>
<evidence type="ECO:0000313" key="2">
    <source>
        <dbReference type="EMBL" id="KAE9035090.1"/>
    </source>
</evidence>
<comment type="caution">
    <text evidence="2">The sequence shown here is derived from an EMBL/GenBank/DDBJ whole genome shotgun (WGS) entry which is preliminary data.</text>
</comment>
<organism evidence="2 7">
    <name type="scientific">Phytophthora rubi</name>
    <dbReference type="NCBI Taxonomy" id="129364"/>
    <lineage>
        <taxon>Eukaryota</taxon>
        <taxon>Sar</taxon>
        <taxon>Stramenopiles</taxon>
        <taxon>Oomycota</taxon>
        <taxon>Peronosporomycetes</taxon>
        <taxon>Peronosporales</taxon>
        <taxon>Peronosporaceae</taxon>
        <taxon>Phytophthora</taxon>
    </lineage>
</organism>
<reference evidence="5 7" key="1">
    <citation type="submission" date="2018-09" db="EMBL/GenBank/DDBJ databases">
        <title>Genomic investigation of the strawberry pathogen Phytophthora fragariae indicates pathogenicity is determined by transcriptional variation in three key races.</title>
        <authorList>
            <person name="Adams T.M."/>
            <person name="Armitage A.D."/>
            <person name="Sobczyk M.K."/>
            <person name="Bates H.J."/>
            <person name="Dunwell J.M."/>
            <person name="Nellist C.F."/>
            <person name="Harrison R.J."/>
        </authorList>
    </citation>
    <scope>NUCLEOTIDE SEQUENCE [LARGE SCALE GENOMIC DNA]</scope>
    <source>
        <strain evidence="3 5">SCRP249</strain>
        <strain evidence="2 7">SCRP324</strain>
        <strain evidence="4 6">SCRP333</strain>
    </source>
</reference>
<evidence type="ECO:0000313" key="6">
    <source>
        <dbReference type="Proteomes" id="UP000434957"/>
    </source>
</evidence>
<proteinExistence type="predicted"/>
<evidence type="ECO:0000313" key="4">
    <source>
        <dbReference type="EMBL" id="KAE9345075.1"/>
    </source>
</evidence>
<sequence length="710" mass="80120">MLRSRRARAPSPALRQSQRLIWSRASDFVSWLGLGPNASSDESAPSPTKPAPPPQSRVPKPKTPPPPNRQAAKRVLRPQLPADFAFPTLQPSVDRNKRNSAAYALGRFAQKVKRVSSSKQLLDAWQVASQCRPFVVDQKGPFRLRLATEEDAGSDNLWLMQIVPADVFAQLSAGTSSRAMFMGSTGEGLAANVVVTNETLLVGAMVKAFYLMSEHKLAVPFFEAYDRDRRVWLQEQQLREAAKVSDGGCGDPENDSEAEAETETKTVAIDAVTQLPRAVYSCYLRSLAALRQSKKIVRLFEDDERQLERVCSTVPDLSLILHACYHEKNGELARRAIDKITEHSPVAVVPLGCYELAIRANLRDKKRGERELLTAIHLVRLLQEDGGYILKPDLWCALIKVSLNMGRPDCALEVFKGYPHHRIHENQTSFRQALRAACAGTNSTALDMMHFCWASYNDEYSNVKAVMDERKEYEAAIFLSHTTSDASVADAVLTSNTPARNKAVETELLNMMLWEMLKHRHSVPSITQVLDLMEVTRSKGGAVVLRLAVLALFEYDMKQKKLPPRVAVENSLKFWGEHSSVLSGQGFLVHLLLVECAEHQWDDECELLVDYVLDLGVARVPINTIVKMMETNEVRGQFEANARIGKKLLDSLSPKNRWKLREEFYERYLMSYLRLEQFDQVREQHALFNLEKRYPHNEVIRTIVEDAALQ</sequence>
<feature type="region of interest" description="Disordered" evidence="1">
    <location>
        <begin position="33"/>
        <end position="72"/>
    </location>
</feature>
<feature type="compositionally biased region" description="Acidic residues" evidence="1">
    <location>
        <begin position="252"/>
        <end position="261"/>
    </location>
</feature>
<evidence type="ECO:0000313" key="7">
    <source>
        <dbReference type="Proteomes" id="UP000435112"/>
    </source>
</evidence>
<dbReference type="EMBL" id="QXFT01000397">
    <property type="protein sequence ID" value="KAE9345075.1"/>
    <property type="molecule type" value="Genomic_DNA"/>
</dbReference>
<dbReference type="Proteomes" id="UP000429607">
    <property type="component" value="Unassembled WGS sequence"/>
</dbReference>
<evidence type="ECO:0000313" key="3">
    <source>
        <dbReference type="EMBL" id="KAE9038993.1"/>
    </source>
</evidence>
<dbReference type="AlphaFoldDB" id="A0A6A3MTV1"/>
<gene>
    <name evidence="3" type="ORF">PR001_g7719</name>
    <name evidence="2" type="ORF">PR002_g7777</name>
    <name evidence="4" type="ORF">PR003_g8139</name>
</gene>